<dbReference type="SUPFAM" id="SSF48452">
    <property type="entry name" value="TPR-like"/>
    <property type="match status" value="1"/>
</dbReference>
<dbReference type="EMBL" id="CP000930">
    <property type="protein sequence ID" value="ABZ83411.1"/>
    <property type="molecule type" value="Genomic_DNA"/>
</dbReference>
<dbReference type="AlphaFoldDB" id="B0THH3"/>
<dbReference type="KEGG" id="hmo:HM1_1163"/>
<organism evidence="4 5">
    <name type="scientific">Heliobacterium modesticaldum (strain ATCC 51547 / Ice1)</name>
    <dbReference type="NCBI Taxonomy" id="498761"/>
    <lineage>
        <taxon>Bacteria</taxon>
        <taxon>Bacillati</taxon>
        <taxon>Bacillota</taxon>
        <taxon>Clostridia</taxon>
        <taxon>Eubacteriales</taxon>
        <taxon>Heliobacteriaceae</taxon>
        <taxon>Heliomicrobium</taxon>
    </lineage>
</organism>
<protein>
    <submittedName>
        <fullName evidence="4">Sulfotransferase domain family protein</fullName>
    </submittedName>
</protein>
<dbReference type="PANTHER" id="PTHR11783">
    <property type="entry name" value="SULFOTRANSFERASE SULT"/>
    <property type="match status" value="1"/>
</dbReference>
<reference evidence="4 5" key="1">
    <citation type="journal article" date="2008" name="J. Bacteriol.">
        <title>The genome of Heliobacterium modesticaldum, a phototrophic representative of the Firmicutes containing the simplest photosynthetic apparatus.</title>
        <authorList>
            <person name="Sattley W.M."/>
            <person name="Madigan M.T."/>
            <person name="Swingley W.D."/>
            <person name="Cheung P.C."/>
            <person name="Clocksin K.M."/>
            <person name="Conrad A.L."/>
            <person name="Dejesa L.C."/>
            <person name="Honchak B.M."/>
            <person name="Jung D.O."/>
            <person name="Karbach L.E."/>
            <person name="Kurdoglu A."/>
            <person name="Lahiri S."/>
            <person name="Mastrian S.D."/>
            <person name="Page L.E."/>
            <person name="Taylor H.L."/>
            <person name="Wang Z.T."/>
            <person name="Raymond J."/>
            <person name="Chen M."/>
            <person name="Blankenship R.E."/>
            <person name="Touchman J.W."/>
        </authorList>
    </citation>
    <scope>NUCLEOTIDE SEQUENCE [LARGE SCALE GENOMIC DNA]</scope>
    <source>
        <strain evidence="5">ATCC 51547 / Ice1</strain>
    </source>
</reference>
<dbReference type="InterPro" id="IPR027417">
    <property type="entry name" value="P-loop_NTPase"/>
</dbReference>
<comment type="similarity">
    <text evidence="1">Belongs to the sulfotransferase 1 family.</text>
</comment>
<evidence type="ECO:0000313" key="4">
    <source>
        <dbReference type="EMBL" id="ABZ83411.1"/>
    </source>
</evidence>
<dbReference type="GO" id="GO:0008146">
    <property type="term" value="F:sulfotransferase activity"/>
    <property type="evidence" value="ECO:0007669"/>
    <property type="project" value="InterPro"/>
</dbReference>
<dbReference type="eggNOG" id="COG0457">
    <property type="taxonomic scope" value="Bacteria"/>
</dbReference>
<dbReference type="HOGENOM" id="CLU_727187_0_0_9"/>
<dbReference type="STRING" id="498761.HM1_1163"/>
<dbReference type="Pfam" id="PF00685">
    <property type="entry name" value="Sulfotransfer_1"/>
    <property type="match status" value="1"/>
</dbReference>
<dbReference type="Proteomes" id="UP000008550">
    <property type="component" value="Chromosome"/>
</dbReference>
<dbReference type="Gene3D" id="3.40.50.300">
    <property type="entry name" value="P-loop containing nucleotide triphosphate hydrolases"/>
    <property type="match status" value="1"/>
</dbReference>
<evidence type="ECO:0000259" key="3">
    <source>
        <dbReference type="Pfam" id="PF00685"/>
    </source>
</evidence>
<feature type="domain" description="Sulfotransferase" evidence="3">
    <location>
        <begin position="137"/>
        <end position="366"/>
    </location>
</feature>
<sequence length="380" mass="44457">MDKEILRKTVENVRELIDTKNYRIADTILEELLTEHPHNPEINYLLAYVKHVSGFDLHLAIDYYNQSLVYGFDEYWVRYHRAQLYHLLGNTESAIKDLEIAISINENNVDAKNILNLINGNELFTNKANNHNCEFKVLVNSIPKAGTNLLTTCINSIKALRYSGYHVEHEEPHQLITIFDSLRKGQYVSSHLYPTYTNVNIVEKNKFKTLLMVRDPRDVVVSWVNYATKKEYVRYTDYLIRLKDDHQRLLTGISGVSRDQCSKRYGQEDIGTVFREYLKWNNYEYNLMVRYEDLIGPEGNGSKEKQIQQIEKVLRHLGITIPNEQILVISNKVFNVDSPTFRKGIIGDWKNHFSDEHKKAFKEIAGDVLITLGYEENYDW</sequence>
<accession>B0THH3</accession>
<dbReference type="InterPro" id="IPR019734">
    <property type="entry name" value="TPR_rpt"/>
</dbReference>
<dbReference type="SMART" id="SM00028">
    <property type="entry name" value="TPR"/>
    <property type="match status" value="1"/>
</dbReference>
<dbReference type="InterPro" id="IPR000863">
    <property type="entry name" value="Sulfotransferase_dom"/>
</dbReference>
<dbReference type="RefSeq" id="WP_012281942.1">
    <property type="nucleotide sequence ID" value="NC_010337.2"/>
</dbReference>
<evidence type="ECO:0000313" key="5">
    <source>
        <dbReference type="Proteomes" id="UP000008550"/>
    </source>
</evidence>
<proteinExistence type="inferred from homology"/>
<dbReference type="OrthoDB" id="8446141at2"/>
<dbReference type="Gene3D" id="1.25.40.10">
    <property type="entry name" value="Tetratricopeptide repeat domain"/>
    <property type="match status" value="1"/>
</dbReference>
<dbReference type="SUPFAM" id="SSF52540">
    <property type="entry name" value="P-loop containing nucleoside triphosphate hydrolases"/>
    <property type="match status" value="1"/>
</dbReference>
<evidence type="ECO:0000256" key="2">
    <source>
        <dbReference type="ARBA" id="ARBA00022679"/>
    </source>
</evidence>
<gene>
    <name evidence="4" type="ORF">HM1_1163</name>
</gene>
<dbReference type="InterPro" id="IPR011990">
    <property type="entry name" value="TPR-like_helical_dom_sf"/>
</dbReference>
<evidence type="ECO:0000256" key="1">
    <source>
        <dbReference type="ARBA" id="ARBA00005771"/>
    </source>
</evidence>
<keyword evidence="2" id="KW-0808">Transferase</keyword>
<name>B0THH3_HELMI</name>
<keyword evidence="5" id="KW-1185">Reference proteome</keyword>